<dbReference type="Proteomes" id="UP000626554">
    <property type="component" value="Unassembled WGS sequence"/>
</dbReference>
<evidence type="ECO:0000256" key="1">
    <source>
        <dbReference type="SAM" id="SignalP"/>
    </source>
</evidence>
<organism evidence="2 3">
    <name type="scientific">Hymenobacter terrestris</name>
    <dbReference type="NCBI Taxonomy" id="2748310"/>
    <lineage>
        <taxon>Bacteria</taxon>
        <taxon>Pseudomonadati</taxon>
        <taxon>Bacteroidota</taxon>
        <taxon>Cytophagia</taxon>
        <taxon>Cytophagales</taxon>
        <taxon>Hymenobacteraceae</taxon>
        <taxon>Hymenobacter</taxon>
    </lineage>
</organism>
<evidence type="ECO:0000313" key="2">
    <source>
        <dbReference type="EMBL" id="NVO84066.1"/>
    </source>
</evidence>
<feature type="signal peptide" evidence="1">
    <location>
        <begin position="1"/>
        <end position="35"/>
    </location>
</feature>
<sequence length="88" mass="8701">MKIPLLVVGPPALRRVAPWPLLGAALLGGGSQASAAVRASTDLSVLSWPVQGPTAAQPDAPVTGRVVDEKGGGLPGVNVVVKGTNNGT</sequence>
<protein>
    <recommendedName>
        <fullName evidence="4">Carboxypeptidase regulatory-like domain-containing protein</fullName>
    </recommendedName>
</protein>
<comment type="caution">
    <text evidence="2">The sequence shown here is derived from an EMBL/GenBank/DDBJ whole genome shotgun (WGS) entry which is preliminary data.</text>
</comment>
<proteinExistence type="predicted"/>
<feature type="chain" id="PRO_5047544608" description="Carboxypeptidase regulatory-like domain-containing protein" evidence="1">
    <location>
        <begin position="36"/>
        <end position="88"/>
    </location>
</feature>
<dbReference type="RefSeq" id="WP_176898247.1">
    <property type="nucleotide sequence ID" value="NZ_JABKAV010000007.1"/>
</dbReference>
<dbReference type="EMBL" id="JABKAV010000007">
    <property type="protein sequence ID" value="NVO84066.1"/>
    <property type="molecule type" value="Genomic_DNA"/>
</dbReference>
<evidence type="ECO:0008006" key="4">
    <source>
        <dbReference type="Google" id="ProtNLM"/>
    </source>
</evidence>
<evidence type="ECO:0000313" key="3">
    <source>
        <dbReference type="Proteomes" id="UP000626554"/>
    </source>
</evidence>
<keyword evidence="3" id="KW-1185">Reference proteome</keyword>
<accession>A0ABX2PZH8</accession>
<name>A0ABX2PZH8_9BACT</name>
<keyword evidence="1" id="KW-0732">Signal</keyword>
<reference evidence="2 3" key="1">
    <citation type="submission" date="2020-05" db="EMBL/GenBank/DDBJ databases">
        <title>Hymenobacter terrestris sp. nov. and Hymenobacter lapidiphilus sp. nov., isolated from regoliths in Antarctica.</title>
        <authorList>
            <person name="Sedlacek I."/>
            <person name="Pantucek R."/>
            <person name="Zeman M."/>
            <person name="Holochova P."/>
            <person name="Kralova S."/>
            <person name="Stankova E."/>
            <person name="Sedo O."/>
            <person name="Micenkova L."/>
            <person name="Svec P."/>
            <person name="Gupta V."/>
            <person name="Sood U."/>
            <person name="Korpole U.S."/>
            <person name="Lal R."/>
        </authorList>
    </citation>
    <scope>NUCLEOTIDE SEQUENCE [LARGE SCALE GENOMIC DNA]</scope>
    <source>
        <strain evidence="2 3">P5252</strain>
    </source>
</reference>
<gene>
    <name evidence="2" type="ORF">HW556_04145</name>
</gene>